<evidence type="ECO:0000313" key="1">
    <source>
        <dbReference type="EMBL" id="TQM65150.1"/>
    </source>
</evidence>
<evidence type="ECO:0008006" key="3">
    <source>
        <dbReference type="Google" id="ProtNLM"/>
    </source>
</evidence>
<dbReference type="AlphaFoldDB" id="A0A543I3U8"/>
<accession>A0A543I3U8</accession>
<proteinExistence type="predicted"/>
<organism evidence="1 2">
    <name type="scientific">Humibacillus xanthopallidus</name>
    <dbReference type="NCBI Taxonomy" id="412689"/>
    <lineage>
        <taxon>Bacteria</taxon>
        <taxon>Bacillati</taxon>
        <taxon>Actinomycetota</taxon>
        <taxon>Actinomycetes</taxon>
        <taxon>Micrococcales</taxon>
        <taxon>Intrasporangiaceae</taxon>
        <taxon>Humibacillus</taxon>
    </lineage>
</organism>
<protein>
    <recommendedName>
        <fullName evidence="3">RiboL-PSP-HEPN domain-containing protein</fullName>
    </recommendedName>
</protein>
<evidence type="ECO:0000313" key="2">
    <source>
        <dbReference type="Proteomes" id="UP000316747"/>
    </source>
</evidence>
<keyword evidence="2" id="KW-1185">Reference proteome</keyword>
<gene>
    <name evidence="1" type="ORF">FBY41_1535</name>
</gene>
<dbReference type="Proteomes" id="UP000316747">
    <property type="component" value="Unassembled WGS sequence"/>
</dbReference>
<comment type="caution">
    <text evidence="1">The sequence shown here is derived from an EMBL/GenBank/DDBJ whole genome shotgun (WGS) entry which is preliminary data.</text>
</comment>
<sequence length="171" mass="19123">MVGGPAPGRRTRTQAINWALVVILSSELQGFFRDLHDESAEFLALRLARGNQSHFTLMRNNFTANRELDRVNPKPETIKADFARLGVDLWSDIEARVQSGARWRQQLDRLNQARNAVAHNDPVRVSRLVAAGYPLNLATVNAWRAACIGVARNADKVVGDHMMKATGVRPW</sequence>
<reference evidence="1 2" key="1">
    <citation type="submission" date="2019-06" db="EMBL/GenBank/DDBJ databases">
        <title>Genome sequencing of plant associated microbes to promote plant fitness in Sorghum bicolor and Oryza sativa.</title>
        <authorList>
            <person name="Coleman-Derr D."/>
        </authorList>
    </citation>
    <scope>NUCLEOTIDE SEQUENCE [LARGE SCALE GENOMIC DNA]</scope>
    <source>
        <strain evidence="1 2">KV-663</strain>
    </source>
</reference>
<dbReference type="EMBL" id="VFPM01000001">
    <property type="protein sequence ID" value="TQM65150.1"/>
    <property type="molecule type" value="Genomic_DNA"/>
</dbReference>
<name>A0A543I3U8_9MICO</name>